<feature type="domain" description="VTT" evidence="12">
    <location>
        <begin position="194"/>
        <end position="308"/>
    </location>
</feature>
<evidence type="ECO:0000256" key="3">
    <source>
        <dbReference type="ARBA" id="ARBA00008640"/>
    </source>
</evidence>
<sequence length="521" mass="58650">MSANAYDYAPHPETHDYHHRHPYGVPSPDPSFLDDKSGMPLSPHSPSGSTAPLRPESAYGGRDRDEPSYPSYAHYDAPTAPARRTASRTDELKEGELPDGWTKEDEEAEREFLKAGLFNWRDLYSWRFWLRLKWWYWYVILIVCAVVVILMTVYHDQIVTWLTPAAEWMRDLPGGWTIPIAIMFVISFPPLFGHEIVAIICGIVWGLWIGFGIVAAGTLAGEVGNYYAFKYCLRSRAAKYENKNITYHCLSYVMREGGFWIVFMARLSAIPGHLTTAVFATCGMNFWIFLIATILTLPKQLVTVYLGVLILNKDMSTKSKIISYTVLAVGFLVTVYAAWYVWHKMHKVRVHVWRVRRMQMASRGIALGEVGYARNPDEAEASTPILMTHPHRSSSTRGALGVPPGTFGRDERSSYVNPYDIRYDREGDMSIYHVDAMTERVNLEEDIADRMRRARSPPPAVPAVPQQYRSAAFPQPAPSGLARQQSSASSYPPGAALQAIPSAFPVAAPAPSRYEQYGGRV</sequence>
<keyword evidence="7 11" id="KW-1133">Transmembrane helix</keyword>
<dbReference type="InterPro" id="IPR051076">
    <property type="entry name" value="Golgi_membrane_TVP38/TMEM64"/>
</dbReference>
<feature type="transmembrane region" description="Helical" evidence="11">
    <location>
        <begin position="321"/>
        <end position="342"/>
    </location>
</feature>
<keyword evidence="9 11" id="KW-0472">Membrane</keyword>
<dbReference type="EMBL" id="KQ087203">
    <property type="protein sequence ID" value="KLT42648.1"/>
    <property type="molecule type" value="Genomic_DNA"/>
</dbReference>
<feature type="region of interest" description="Disordered" evidence="10">
    <location>
        <begin position="471"/>
        <end position="495"/>
    </location>
</feature>
<feature type="compositionally biased region" description="Basic and acidic residues" evidence="10">
    <location>
        <begin position="87"/>
        <end position="96"/>
    </location>
</feature>
<comment type="function">
    <text evidence="1">Golgi membrane protein involved in vesicular trafficking and spindle migration.</text>
</comment>
<keyword evidence="8" id="KW-0333">Golgi apparatus</keyword>
<dbReference type="GeneID" id="28983691"/>
<dbReference type="PANTHER" id="PTHR47549:SF2">
    <property type="entry name" value="GOLGI APPARATUS MEMBRANE PROTEIN TVP38"/>
    <property type="match status" value="1"/>
</dbReference>
<feature type="transmembrane region" description="Helical" evidence="11">
    <location>
        <begin position="259"/>
        <end position="279"/>
    </location>
</feature>
<keyword evidence="6 11" id="KW-0812">Transmembrane</keyword>
<dbReference type="RefSeq" id="XP_018279139.1">
    <property type="nucleotide sequence ID" value="XM_018423088.1"/>
</dbReference>
<dbReference type="Pfam" id="PF09335">
    <property type="entry name" value="VTT_dom"/>
    <property type="match status" value="1"/>
</dbReference>
<dbReference type="Proteomes" id="UP000053611">
    <property type="component" value="Unassembled WGS sequence"/>
</dbReference>
<evidence type="ECO:0000256" key="2">
    <source>
        <dbReference type="ARBA" id="ARBA00004653"/>
    </source>
</evidence>
<feature type="transmembrane region" description="Helical" evidence="11">
    <location>
        <begin position="286"/>
        <end position="309"/>
    </location>
</feature>
<reference evidence="13 14" key="1">
    <citation type="submission" date="2015-03" db="EMBL/GenBank/DDBJ databases">
        <title>Genomics and transcriptomics of the oil-accumulating basidiomycete yeast T. oleaginosus allow insights into substrate utilization and the diverse evolutionary trajectories of mating systems in fungi.</title>
        <authorList>
            <consortium name="DOE Joint Genome Institute"/>
            <person name="Kourist R."/>
            <person name="Kracht O."/>
            <person name="Bracharz F."/>
            <person name="Lipzen A."/>
            <person name="Nolan M."/>
            <person name="Ohm R."/>
            <person name="Grigoriev I."/>
            <person name="Sun S."/>
            <person name="Heitman J."/>
            <person name="Bruck T."/>
            <person name="Nowrousian M."/>
        </authorList>
    </citation>
    <scope>NUCLEOTIDE SEQUENCE [LARGE SCALE GENOMIC DNA]</scope>
    <source>
        <strain evidence="13 14">IBC0246</strain>
    </source>
</reference>
<evidence type="ECO:0000313" key="13">
    <source>
        <dbReference type="EMBL" id="KLT42648.1"/>
    </source>
</evidence>
<comment type="subcellular location">
    <subcellularLocation>
        <location evidence="2">Golgi apparatus membrane</location>
        <topology evidence="2">Multi-pass membrane protein</topology>
    </subcellularLocation>
</comment>
<dbReference type="InterPro" id="IPR032816">
    <property type="entry name" value="VTT_dom"/>
</dbReference>
<organism evidence="13 14">
    <name type="scientific">Cutaneotrichosporon oleaginosum</name>
    <dbReference type="NCBI Taxonomy" id="879819"/>
    <lineage>
        <taxon>Eukaryota</taxon>
        <taxon>Fungi</taxon>
        <taxon>Dikarya</taxon>
        <taxon>Basidiomycota</taxon>
        <taxon>Agaricomycotina</taxon>
        <taxon>Tremellomycetes</taxon>
        <taxon>Trichosporonales</taxon>
        <taxon>Trichosporonaceae</taxon>
        <taxon>Cutaneotrichosporon</taxon>
    </lineage>
</organism>
<evidence type="ECO:0000256" key="1">
    <source>
        <dbReference type="ARBA" id="ARBA00002978"/>
    </source>
</evidence>
<gene>
    <name evidence="13" type="ORF">CC85DRAFT_285371</name>
</gene>
<feature type="transmembrane region" description="Helical" evidence="11">
    <location>
        <begin position="199"/>
        <end position="220"/>
    </location>
</feature>
<dbReference type="GO" id="GO:0000139">
    <property type="term" value="C:Golgi membrane"/>
    <property type="evidence" value="ECO:0007669"/>
    <property type="project" value="UniProtKB-SubCell"/>
</dbReference>
<name>A0A0J0XNJ4_9TREE</name>
<evidence type="ECO:0000313" key="14">
    <source>
        <dbReference type="Proteomes" id="UP000053611"/>
    </source>
</evidence>
<evidence type="ECO:0000256" key="9">
    <source>
        <dbReference type="ARBA" id="ARBA00023136"/>
    </source>
</evidence>
<feature type="region of interest" description="Disordered" evidence="10">
    <location>
        <begin position="1"/>
        <end position="103"/>
    </location>
</feature>
<feature type="transmembrane region" description="Helical" evidence="11">
    <location>
        <begin position="135"/>
        <end position="154"/>
    </location>
</feature>
<dbReference type="PANTHER" id="PTHR47549">
    <property type="entry name" value="GOLGI APPARATUS MEMBRANE PROTEIN TVP38-RELATED"/>
    <property type="match status" value="1"/>
</dbReference>
<dbReference type="STRING" id="879819.A0A0J0XNJ4"/>
<evidence type="ECO:0000256" key="10">
    <source>
        <dbReference type="SAM" id="MobiDB-lite"/>
    </source>
</evidence>
<dbReference type="OrthoDB" id="166803at2759"/>
<evidence type="ECO:0000256" key="5">
    <source>
        <dbReference type="ARBA" id="ARBA00020673"/>
    </source>
</evidence>
<evidence type="ECO:0000256" key="8">
    <source>
        <dbReference type="ARBA" id="ARBA00023034"/>
    </source>
</evidence>
<accession>A0A0J0XNJ4</accession>
<evidence type="ECO:0000256" key="7">
    <source>
        <dbReference type="ARBA" id="ARBA00022989"/>
    </source>
</evidence>
<evidence type="ECO:0000256" key="11">
    <source>
        <dbReference type="SAM" id="Phobius"/>
    </source>
</evidence>
<dbReference type="AlphaFoldDB" id="A0A0J0XNJ4"/>
<comment type="similarity">
    <text evidence="3">Belongs to the TVP38/TMEM64 family.</text>
</comment>
<evidence type="ECO:0000259" key="12">
    <source>
        <dbReference type="Pfam" id="PF09335"/>
    </source>
</evidence>
<evidence type="ECO:0000256" key="4">
    <source>
        <dbReference type="ARBA" id="ARBA00013533"/>
    </source>
</evidence>
<proteinExistence type="inferred from homology"/>
<evidence type="ECO:0000256" key="6">
    <source>
        <dbReference type="ARBA" id="ARBA00022692"/>
    </source>
</evidence>
<keyword evidence="14" id="KW-1185">Reference proteome</keyword>
<protein>
    <recommendedName>
        <fullName evidence="4">Golgi apparatus membrane protein TVP38</fullName>
    </recommendedName>
    <alternativeName>
        <fullName evidence="5">Golgi apparatus membrane protein tvp38</fullName>
    </alternativeName>
</protein>
<feature type="transmembrane region" description="Helical" evidence="11">
    <location>
        <begin position="174"/>
        <end position="192"/>
    </location>
</feature>